<feature type="transmembrane region" description="Helical" evidence="2">
    <location>
        <begin position="5"/>
        <end position="20"/>
    </location>
</feature>
<proteinExistence type="predicted"/>
<feature type="region of interest" description="Disordered" evidence="1">
    <location>
        <begin position="942"/>
        <end position="985"/>
    </location>
</feature>
<organism evidence="3">
    <name type="scientific">viral metagenome</name>
    <dbReference type="NCBI Taxonomy" id="1070528"/>
    <lineage>
        <taxon>unclassified sequences</taxon>
        <taxon>metagenomes</taxon>
        <taxon>organismal metagenomes</taxon>
    </lineage>
</organism>
<protein>
    <submittedName>
        <fullName evidence="3">Uncharacterized protein</fullName>
    </submittedName>
</protein>
<dbReference type="EMBL" id="MN741028">
    <property type="protein sequence ID" value="QHU23408.1"/>
    <property type="molecule type" value="Genomic_DNA"/>
</dbReference>
<keyword evidence="2" id="KW-0472">Membrane</keyword>
<reference evidence="3" key="1">
    <citation type="journal article" date="2020" name="Nature">
        <title>Giant virus diversity and host interactions through global metagenomics.</title>
        <authorList>
            <person name="Schulz F."/>
            <person name="Roux S."/>
            <person name="Paez-Espino D."/>
            <person name="Jungbluth S."/>
            <person name="Walsh D.A."/>
            <person name="Denef V.J."/>
            <person name="McMahon K.D."/>
            <person name="Konstantinidis K.T."/>
            <person name="Eloe-Fadrosh E.A."/>
            <person name="Kyrpides N.C."/>
            <person name="Woyke T."/>
        </authorList>
    </citation>
    <scope>NUCLEOTIDE SEQUENCE</scope>
    <source>
        <strain evidence="3">GVMAG-S-ERX555907-94</strain>
    </source>
</reference>
<feature type="transmembrane region" description="Helical" evidence="2">
    <location>
        <begin position="992"/>
        <end position="1012"/>
    </location>
</feature>
<keyword evidence="2" id="KW-1133">Transmembrane helix</keyword>
<dbReference type="AlphaFoldDB" id="A0A6C0L4L6"/>
<sequence>MDKGIRYMCIFVIVLLFIYYCKKTNSLIERFTENVQTLDSPSILLSSDDLSTIEMVWGNGIKGPDGVDLASSQKNLGVRLKDEGDCREVDDNNGNRVCKINQHHKIKEHKQKDVMAWISSNQNLVDKCKIACLNNSDCTHFQVTLKENNTNGYNARDNSMSELGSDPEHSVCSLFKLPSDVADDPKNWKSNEKEVDDYTYGTREVAFEVKKKTNEKCNTEDCREVGGSCSAGCVPKVSGDYDHHTCTAQEADTVTPFIHAAPAGYRAQDGTWLRVPTCETTSVDACAAATADEATCEAAGSCEFTAVGSTTFEAASCTTTPVEACAAATTDQGTCEAAGSCSFTAVGSTTAFEAASCTTTPVEACAAATADQGTCEAAGSCTWDASDSSCAVTDQDTACNAAVQGAAGADAQAACEAAGTTAGDCTYRAEVAAVPATASCAVTDQDTACNAAVQGAAGADAQAACEAAGTTAGDCTYRAEVAAAPATASCAVTNEARLACNAAVADQATCEAAGDCTYSAEVGVCTLDGIDEDPSCVQAGGTWVDKYCAYDGKYKNSGDVYTCNDETALLDGPFCAAVDYPISQEQCVALNEPGFCSDNDTTDPNECLKKSTGNSWRTTDSVCPLDDIDCGDDNPSGTGYMPVGDKCVAKESDFASLGDVCSSKEDKEGCEEGGCRWTPDPTCTEIATTSVPADAVACAAATSEDACSAVMTDADNTAACTYTPGTCSVIPWTASAGVGGGASITHPESGGAAKCRDKRATYVPGYCRIGTDSFLPYDINEVSCKAPPHNGEWVEAQCEYTIQDNVPCSQAPASEGKCGSENKYYSDPNECKYHTWTAVDGDYCKTPNEAGKCKKKCEFTFREDLNELARTCKPEPEPTCNFILGADNAQSLCEDGENLCTYEQATCDHPDICSDGWERKSGSTNCANAICTVAECCQPTTTTPAATATPTTPAATATPTTPAATATPTTPAATATPTTPAATTTTPTSSPYINYIIFFVVFLILVGMAFMFRGMKPGKS</sequence>
<keyword evidence="2" id="KW-0812">Transmembrane</keyword>
<name>A0A6C0L4L6_9ZZZZ</name>
<evidence type="ECO:0000313" key="3">
    <source>
        <dbReference type="EMBL" id="QHU23408.1"/>
    </source>
</evidence>
<evidence type="ECO:0000256" key="2">
    <source>
        <dbReference type="SAM" id="Phobius"/>
    </source>
</evidence>
<accession>A0A6C0L4L6</accession>
<evidence type="ECO:0000256" key="1">
    <source>
        <dbReference type="SAM" id="MobiDB-lite"/>
    </source>
</evidence>